<comment type="caution">
    <text evidence="4">The sequence shown here is derived from an EMBL/GenBank/DDBJ whole genome shotgun (WGS) entry which is preliminary data.</text>
</comment>
<protein>
    <submittedName>
        <fullName evidence="4">Ribosomal protein S18 acetylase RimI-like enzyme</fullName>
    </submittedName>
</protein>
<dbReference type="AlphaFoldDB" id="A0A2N0HJM9"/>
<dbReference type="PANTHER" id="PTHR43877">
    <property type="entry name" value="AMINOALKYLPHOSPHONATE N-ACETYLTRANSFERASE-RELATED-RELATED"/>
    <property type="match status" value="1"/>
</dbReference>
<keyword evidence="2" id="KW-0012">Acyltransferase</keyword>
<sequence>MTQVTLRAMTTADIPALSRLAGDAFVAKFGHLYSRKDLDAFLDEVLSERAIAADFADPAQVYQLAEGGGALLGFVKIGLKPCRADFARGANVMELKQLYAAAGATGQGIGGKLMDWAMDQFRARGADEVQLSVYAENFGGHRFYERYGFAKVADITFRVGDHIDPEFLFARMLA</sequence>
<dbReference type="SUPFAM" id="SSF55729">
    <property type="entry name" value="Acyl-CoA N-acyltransferases (Nat)"/>
    <property type="match status" value="1"/>
</dbReference>
<evidence type="ECO:0000313" key="4">
    <source>
        <dbReference type="EMBL" id="PKB19142.1"/>
    </source>
</evidence>
<reference evidence="4 5" key="1">
    <citation type="submission" date="2017-11" db="EMBL/GenBank/DDBJ databases">
        <title>Genomic Encyclopedia of Type Strains, Phase III (KMG-III): the genomes of soil and plant-associated and newly described type strains.</title>
        <authorList>
            <person name="Whitman W."/>
        </authorList>
    </citation>
    <scope>NUCLEOTIDE SEQUENCE [LARGE SCALE GENOMIC DNA]</scope>
    <source>
        <strain evidence="4 5">CGMCC 1.12274</strain>
    </source>
</reference>
<dbReference type="PROSITE" id="PS51186">
    <property type="entry name" value="GNAT"/>
    <property type="match status" value="1"/>
</dbReference>
<keyword evidence="1" id="KW-0808">Transferase</keyword>
<dbReference type="RefSeq" id="WP_332870769.1">
    <property type="nucleotide sequence ID" value="NZ_PHUF01000003.1"/>
</dbReference>
<keyword evidence="5" id="KW-1185">Reference proteome</keyword>
<evidence type="ECO:0000313" key="5">
    <source>
        <dbReference type="Proteomes" id="UP000232587"/>
    </source>
</evidence>
<dbReference type="Proteomes" id="UP000232587">
    <property type="component" value="Unassembled WGS sequence"/>
</dbReference>
<dbReference type="GO" id="GO:0016747">
    <property type="term" value="F:acyltransferase activity, transferring groups other than amino-acyl groups"/>
    <property type="evidence" value="ECO:0007669"/>
    <property type="project" value="InterPro"/>
</dbReference>
<organism evidence="4 5">
    <name type="scientific">Novosphingobium kunmingense</name>
    <dbReference type="NCBI Taxonomy" id="1211806"/>
    <lineage>
        <taxon>Bacteria</taxon>
        <taxon>Pseudomonadati</taxon>
        <taxon>Pseudomonadota</taxon>
        <taxon>Alphaproteobacteria</taxon>
        <taxon>Sphingomonadales</taxon>
        <taxon>Sphingomonadaceae</taxon>
        <taxon>Novosphingobium</taxon>
    </lineage>
</organism>
<evidence type="ECO:0000259" key="3">
    <source>
        <dbReference type="PROSITE" id="PS51186"/>
    </source>
</evidence>
<proteinExistence type="predicted"/>
<dbReference type="Pfam" id="PF00583">
    <property type="entry name" value="Acetyltransf_1"/>
    <property type="match status" value="1"/>
</dbReference>
<gene>
    <name evidence="4" type="ORF">B0I00_1371</name>
</gene>
<dbReference type="Gene3D" id="3.40.630.30">
    <property type="match status" value="1"/>
</dbReference>
<dbReference type="InterPro" id="IPR050832">
    <property type="entry name" value="Bact_Acetyltransf"/>
</dbReference>
<feature type="domain" description="N-acetyltransferase" evidence="3">
    <location>
        <begin position="4"/>
        <end position="174"/>
    </location>
</feature>
<evidence type="ECO:0000256" key="1">
    <source>
        <dbReference type="ARBA" id="ARBA00022679"/>
    </source>
</evidence>
<keyword evidence="4" id="KW-0687">Ribonucleoprotein</keyword>
<dbReference type="InterPro" id="IPR016181">
    <property type="entry name" value="Acyl_CoA_acyltransferase"/>
</dbReference>
<dbReference type="GO" id="GO:0005840">
    <property type="term" value="C:ribosome"/>
    <property type="evidence" value="ECO:0007669"/>
    <property type="project" value="UniProtKB-KW"/>
</dbReference>
<keyword evidence="4" id="KW-0689">Ribosomal protein</keyword>
<accession>A0A2N0HJM9</accession>
<evidence type="ECO:0000256" key="2">
    <source>
        <dbReference type="ARBA" id="ARBA00023315"/>
    </source>
</evidence>
<dbReference type="CDD" id="cd04301">
    <property type="entry name" value="NAT_SF"/>
    <property type="match status" value="1"/>
</dbReference>
<dbReference type="EMBL" id="PHUF01000003">
    <property type="protein sequence ID" value="PKB19142.1"/>
    <property type="molecule type" value="Genomic_DNA"/>
</dbReference>
<name>A0A2N0HJM9_9SPHN</name>
<dbReference type="InterPro" id="IPR000182">
    <property type="entry name" value="GNAT_dom"/>
</dbReference>